<keyword evidence="3" id="KW-1185">Reference proteome</keyword>
<proteinExistence type="predicted"/>
<dbReference type="Gene3D" id="3.40.50.10190">
    <property type="entry name" value="BRCT domain"/>
    <property type="match status" value="1"/>
</dbReference>
<dbReference type="SUPFAM" id="SSF52113">
    <property type="entry name" value="BRCT domain"/>
    <property type="match status" value="1"/>
</dbReference>
<dbReference type="GO" id="GO:0005634">
    <property type="term" value="C:nucleus"/>
    <property type="evidence" value="ECO:0007669"/>
    <property type="project" value="TreeGrafter"/>
</dbReference>
<accession>A0A836IMZ4</accession>
<dbReference type="RefSeq" id="XP_067757106.1">
    <property type="nucleotide sequence ID" value="XM_067900906.1"/>
</dbReference>
<feature type="region of interest" description="Disordered" evidence="1">
    <location>
        <begin position="117"/>
        <end position="146"/>
    </location>
</feature>
<dbReference type="OrthoDB" id="273147at2759"/>
<comment type="caution">
    <text evidence="2">The sequence shown here is derived from an EMBL/GenBank/DDBJ whole genome shotgun (WGS) entry which is preliminary data.</text>
</comment>
<feature type="compositionally biased region" description="Low complexity" evidence="1">
    <location>
        <begin position="191"/>
        <end position="202"/>
    </location>
</feature>
<evidence type="ECO:0000313" key="2">
    <source>
        <dbReference type="EMBL" id="KAG5504483.1"/>
    </source>
</evidence>
<dbReference type="PROSITE" id="PS51257">
    <property type="entry name" value="PROKAR_LIPOPROTEIN"/>
    <property type="match status" value="1"/>
</dbReference>
<feature type="region of interest" description="Disordered" evidence="1">
    <location>
        <begin position="191"/>
        <end position="217"/>
    </location>
</feature>
<dbReference type="GO" id="GO:2000781">
    <property type="term" value="P:positive regulation of double-strand break repair"/>
    <property type="evidence" value="ECO:0007669"/>
    <property type="project" value="InterPro"/>
</dbReference>
<dbReference type="GO" id="GO:1990166">
    <property type="term" value="P:protein localization to site of double-strand break"/>
    <property type="evidence" value="ECO:0007669"/>
    <property type="project" value="TreeGrafter"/>
</dbReference>
<feature type="region of interest" description="Disordered" evidence="1">
    <location>
        <begin position="526"/>
        <end position="546"/>
    </location>
</feature>
<dbReference type="InterPro" id="IPR036420">
    <property type="entry name" value="BRCT_dom_sf"/>
</dbReference>
<evidence type="ECO:0000313" key="3">
    <source>
        <dbReference type="Proteomes" id="UP000674318"/>
    </source>
</evidence>
<dbReference type="EMBL" id="JAFJZO010000023">
    <property type="protein sequence ID" value="KAG5504483.1"/>
    <property type="molecule type" value="Genomic_DNA"/>
</dbReference>
<dbReference type="InterPro" id="IPR042479">
    <property type="entry name" value="Slf1"/>
</dbReference>
<gene>
    <name evidence="2" type="ORF">JKF63_04935</name>
</gene>
<organism evidence="2 3">
    <name type="scientific">Porcisia hertigi</name>
    <dbReference type="NCBI Taxonomy" id="2761500"/>
    <lineage>
        <taxon>Eukaryota</taxon>
        <taxon>Discoba</taxon>
        <taxon>Euglenozoa</taxon>
        <taxon>Kinetoplastea</taxon>
        <taxon>Metakinetoplastina</taxon>
        <taxon>Trypanosomatida</taxon>
        <taxon>Trypanosomatidae</taxon>
        <taxon>Leishmaniinae</taxon>
        <taxon>Porcisia</taxon>
    </lineage>
</organism>
<protein>
    <recommendedName>
        <fullName evidence="4">BRCT domain-containing protein</fullName>
    </recommendedName>
</protein>
<dbReference type="KEGG" id="phet:94290983"/>
<name>A0A836IMZ4_9TRYP</name>
<dbReference type="Proteomes" id="UP000674318">
    <property type="component" value="Unassembled WGS sequence"/>
</dbReference>
<feature type="compositionally biased region" description="Basic and acidic residues" evidence="1">
    <location>
        <begin position="134"/>
        <end position="146"/>
    </location>
</feature>
<dbReference type="AlphaFoldDB" id="A0A836IMZ4"/>
<sequence length="816" mass="88642">MLRTLHQNLRHQQNAAHQAFASLASACSALEASLKASPAHDVCGGAASKRVSSEAIPSPSLPPPTVREFTQLLRRVEVLHHFLFRNVYMHHRESVLSFMAGVERSVFGDAPATFSQTMSHSETSADVGGGSNRSKADTSHVDEEQRELRRQITQLRYQLARPAQAHIGRCFSTQADGPTSDVPLQTLMKTTPSSSFTSYSSPLRDGAKPDASSSGLLSWMHTTSSAPAHAEEPALQRQGIPRPNVPRIQLFALSSAFREHGIADQHGLDVVLDAVQRRLNLHAVLLHPTSTPEAEADMALRLGCLFLVVPQHHLRRILLCSGFFVISYEAILADLNRHGNETRNEGPPNGCDEGISALEELFVKLEADMPPMNAIDPVWSLPPSTPVAERGYLSSQELVVQRSALHRDGCRASQQWKRHRSGSTMNPHEHLTAAKTAEDVDVRTPAPAAHSNATADLFRLSSRVPVTGPARLQAGAPAHAVSPVEVYDGAADPDIITPSQQFEESQHVGITQHALLSRLSVTPSSSAHATPVLHPQEDTSRAGNAAAPAPVADVSVPQLVFQISNSVKYLKAQLMEAISQLGGVVDQSSGYSRACRYLVVAEGITERTEKYLGACAAATYIVPPRFVFDSQRRGYWLVSRVKEYDMNPQRGVAHRPHAIPIFSNWRVVLITSRSAAARGVLAALLAGGCTQATAFVVDLKMDAPMNADARLRVYDETCATTEGVVEGVSPSSSISAKTLQSATHILVECSSVTAYGHFQMPDWVPTCVRQPEYEARMFTLELLYFCLCAHPDRVFDADGLLSDMDALTPACRIESL</sequence>
<dbReference type="PANTHER" id="PTHR46677">
    <property type="entry name" value="SMC5-SMC6 COMPLEX LOCALIZATION FACTOR PROTEIN 1"/>
    <property type="match status" value="1"/>
</dbReference>
<dbReference type="GeneID" id="94290983"/>
<dbReference type="PANTHER" id="PTHR46677:SF1">
    <property type="entry name" value="SMC5-SMC6 COMPLEX LOCALIZATION FACTOR PROTEIN 1"/>
    <property type="match status" value="1"/>
</dbReference>
<dbReference type="GO" id="GO:0035861">
    <property type="term" value="C:site of double-strand break"/>
    <property type="evidence" value="ECO:0007669"/>
    <property type="project" value="TreeGrafter"/>
</dbReference>
<evidence type="ECO:0000256" key="1">
    <source>
        <dbReference type="SAM" id="MobiDB-lite"/>
    </source>
</evidence>
<reference evidence="2 3" key="1">
    <citation type="submission" date="2021-02" db="EMBL/GenBank/DDBJ databases">
        <title>Porcisia hertigi Genome sequencing and assembly.</title>
        <authorList>
            <person name="Almutairi H."/>
            <person name="Gatherer D."/>
        </authorList>
    </citation>
    <scope>NUCLEOTIDE SEQUENCE [LARGE SCALE GENOMIC DNA]</scope>
    <source>
        <strain evidence="2 3">C119</strain>
    </source>
</reference>
<dbReference type="GO" id="GO:0006974">
    <property type="term" value="P:DNA damage response"/>
    <property type="evidence" value="ECO:0007669"/>
    <property type="project" value="TreeGrafter"/>
</dbReference>
<evidence type="ECO:0008006" key="4">
    <source>
        <dbReference type="Google" id="ProtNLM"/>
    </source>
</evidence>